<evidence type="ECO:0000256" key="1">
    <source>
        <dbReference type="ARBA" id="ARBA00004417"/>
    </source>
</evidence>
<feature type="domain" description="ABC transporter" evidence="6">
    <location>
        <begin position="7"/>
        <end position="241"/>
    </location>
</feature>
<dbReference type="InterPro" id="IPR013611">
    <property type="entry name" value="Transp-assoc_OB_typ2"/>
</dbReference>
<dbReference type="Proteomes" id="UP000500857">
    <property type="component" value="Chromosome"/>
</dbReference>
<gene>
    <name evidence="7" type="ORF">HCG48_00475</name>
</gene>
<evidence type="ECO:0000256" key="3">
    <source>
        <dbReference type="ARBA" id="ARBA00022741"/>
    </source>
</evidence>
<dbReference type="InterPro" id="IPR017871">
    <property type="entry name" value="ABC_transporter-like_CS"/>
</dbReference>
<dbReference type="Gene3D" id="3.40.50.300">
    <property type="entry name" value="P-loop containing nucleotide triphosphate hydrolases"/>
    <property type="match status" value="1"/>
</dbReference>
<evidence type="ECO:0000256" key="2">
    <source>
        <dbReference type="ARBA" id="ARBA00022448"/>
    </source>
</evidence>
<sequence>MTNSPILTLDRVSKTFSKSFAPAVDRISLSLNKGEILGLLGPSGCGKTTLLRLIAGFERPDDGAIAINSEPVAAPGVWIPPERRHLGMVFQEYALFPHLDVAANIAFGLQPGDRTEIRERVADAIALVGLTGLERRYPHELSGGQRQRVALARALAPSPALVLLDEPLSNLDVQVRLYLREEVRKILKTTGTTGIFVTHDREEALAISDKVAVMCGGHLEQLGTPEEIYRHPASRFVAGFVTQANFLPAQRNGQVWETEVGSFVANVAKDEIDSKETGESMGIGDGELMIREEDLHLQPDDSAPVAIRDRQFLGREHRYCLIAPSGRELHARTTSEPALAIGTRVKLIAPQEALRVFPAQTPRR</sequence>
<comment type="subcellular location">
    <subcellularLocation>
        <location evidence="1">Cell inner membrane</location>
        <topology evidence="1">Peripheral membrane protein</topology>
    </subcellularLocation>
</comment>
<dbReference type="SUPFAM" id="SSF50331">
    <property type="entry name" value="MOP-like"/>
    <property type="match status" value="1"/>
</dbReference>
<dbReference type="EMBL" id="CP051167">
    <property type="protein sequence ID" value="QIZ69252.1"/>
    <property type="molecule type" value="Genomic_DNA"/>
</dbReference>
<dbReference type="GO" id="GO:0015418">
    <property type="term" value="F:ABC-type quaternary ammonium compound transporting activity"/>
    <property type="evidence" value="ECO:0007669"/>
    <property type="project" value="UniProtKB-EC"/>
</dbReference>
<dbReference type="PROSITE" id="PS50893">
    <property type="entry name" value="ABC_TRANSPORTER_2"/>
    <property type="match status" value="1"/>
</dbReference>
<evidence type="ECO:0000256" key="5">
    <source>
        <dbReference type="ARBA" id="ARBA00066388"/>
    </source>
</evidence>
<accession>A0A6H1TRM8</accession>
<proteinExistence type="predicted"/>
<dbReference type="InterPro" id="IPR003439">
    <property type="entry name" value="ABC_transporter-like_ATP-bd"/>
</dbReference>
<dbReference type="Pfam" id="PF08402">
    <property type="entry name" value="TOBE_2"/>
    <property type="match status" value="1"/>
</dbReference>
<dbReference type="FunFam" id="3.40.50.300:FF:000425">
    <property type="entry name" value="Probable ABC transporter, ATP-binding subunit"/>
    <property type="match status" value="1"/>
</dbReference>
<dbReference type="KEGG" id="oxy:HCG48_00475"/>
<evidence type="ECO:0000313" key="8">
    <source>
        <dbReference type="Proteomes" id="UP000500857"/>
    </source>
</evidence>
<dbReference type="InterPro" id="IPR027417">
    <property type="entry name" value="P-loop_NTPase"/>
</dbReference>
<dbReference type="RefSeq" id="WP_168567409.1">
    <property type="nucleotide sequence ID" value="NZ_CP051167.1"/>
</dbReference>
<dbReference type="SMART" id="SM00382">
    <property type="entry name" value="AAA"/>
    <property type="match status" value="1"/>
</dbReference>
<evidence type="ECO:0000313" key="7">
    <source>
        <dbReference type="EMBL" id="QIZ69252.1"/>
    </source>
</evidence>
<reference evidence="7 8" key="1">
    <citation type="submission" date="2020-04" db="EMBL/GenBank/DDBJ databases">
        <authorList>
            <person name="Basu S."/>
            <person name="Maruthanayagam V."/>
            <person name="Chakraborty S."/>
            <person name="Pramanik A."/>
            <person name="Mukherjee J."/>
            <person name="Brink B."/>
        </authorList>
    </citation>
    <scope>NUCLEOTIDE SEQUENCE [LARGE SCALE GENOMIC DNA]</scope>
    <source>
        <strain evidence="7 8">AP17</strain>
    </source>
</reference>
<dbReference type="AlphaFoldDB" id="A0A6H1TRM8"/>
<dbReference type="Pfam" id="PF00005">
    <property type="entry name" value="ABC_tran"/>
    <property type="match status" value="1"/>
</dbReference>
<keyword evidence="2" id="KW-0813">Transport</keyword>
<dbReference type="GO" id="GO:0043190">
    <property type="term" value="C:ATP-binding cassette (ABC) transporter complex"/>
    <property type="evidence" value="ECO:0007669"/>
    <property type="project" value="InterPro"/>
</dbReference>
<dbReference type="SUPFAM" id="SSF52540">
    <property type="entry name" value="P-loop containing nucleoside triphosphate hydrolases"/>
    <property type="match status" value="1"/>
</dbReference>
<organism evidence="7 8">
    <name type="scientific">Oxynema aestuarii AP17</name>
    <dbReference type="NCBI Taxonomy" id="2064643"/>
    <lineage>
        <taxon>Bacteria</taxon>
        <taxon>Bacillati</taxon>
        <taxon>Cyanobacteriota</taxon>
        <taxon>Cyanophyceae</taxon>
        <taxon>Oscillatoriophycideae</taxon>
        <taxon>Oscillatoriales</taxon>
        <taxon>Oscillatoriaceae</taxon>
        <taxon>Oxynema</taxon>
        <taxon>Oxynema aestuarii</taxon>
    </lineage>
</organism>
<dbReference type="GO" id="GO:0016887">
    <property type="term" value="F:ATP hydrolysis activity"/>
    <property type="evidence" value="ECO:0007669"/>
    <property type="project" value="InterPro"/>
</dbReference>
<protein>
    <recommendedName>
        <fullName evidence="5">ABC-type quaternary amine transporter</fullName>
        <ecNumber evidence="5">7.6.2.9</ecNumber>
    </recommendedName>
</protein>
<evidence type="ECO:0000259" key="6">
    <source>
        <dbReference type="PROSITE" id="PS50893"/>
    </source>
</evidence>
<dbReference type="EC" id="7.6.2.9" evidence="5"/>
<dbReference type="PANTHER" id="PTHR42781">
    <property type="entry name" value="SPERMIDINE/PUTRESCINE IMPORT ATP-BINDING PROTEIN POTA"/>
    <property type="match status" value="1"/>
</dbReference>
<name>A0A6H1TRM8_9CYAN</name>
<dbReference type="PANTHER" id="PTHR42781:SF4">
    <property type="entry name" value="SPERMIDINE_PUTRESCINE IMPORT ATP-BINDING PROTEIN POTA"/>
    <property type="match status" value="1"/>
</dbReference>
<dbReference type="InterPro" id="IPR050093">
    <property type="entry name" value="ABC_SmlMolc_Importer"/>
</dbReference>
<dbReference type="GO" id="GO:0005524">
    <property type="term" value="F:ATP binding"/>
    <property type="evidence" value="ECO:0007669"/>
    <property type="project" value="UniProtKB-KW"/>
</dbReference>
<evidence type="ECO:0000256" key="4">
    <source>
        <dbReference type="ARBA" id="ARBA00022840"/>
    </source>
</evidence>
<dbReference type="InterPro" id="IPR008995">
    <property type="entry name" value="Mo/tungstate-bd_C_term_dom"/>
</dbReference>
<keyword evidence="3" id="KW-0547">Nucleotide-binding</keyword>
<keyword evidence="8" id="KW-1185">Reference proteome</keyword>
<keyword evidence="4 7" id="KW-0067">ATP-binding</keyword>
<dbReference type="PROSITE" id="PS00211">
    <property type="entry name" value="ABC_TRANSPORTER_1"/>
    <property type="match status" value="1"/>
</dbReference>
<dbReference type="InterPro" id="IPR003593">
    <property type="entry name" value="AAA+_ATPase"/>
</dbReference>